<dbReference type="SUPFAM" id="SSF161098">
    <property type="entry name" value="MetI-like"/>
    <property type="match status" value="1"/>
</dbReference>
<feature type="domain" description="ABC transmembrane type-1" evidence="9">
    <location>
        <begin position="91"/>
        <end position="303"/>
    </location>
</feature>
<keyword evidence="3" id="KW-1003">Cell membrane</keyword>
<feature type="transmembrane region" description="Helical" evidence="7">
    <location>
        <begin position="29"/>
        <end position="52"/>
    </location>
</feature>
<proteinExistence type="inferred from homology"/>
<dbReference type="AlphaFoldDB" id="A0A6J4PU05"/>
<name>A0A6J4PU05_9RHOB</name>
<evidence type="ECO:0000256" key="4">
    <source>
        <dbReference type="ARBA" id="ARBA00022692"/>
    </source>
</evidence>
<organism evidence="10">
    <name type="scientific">uncultured Rubellimicrobium sp</name>
    <dbReference type="NCBI Taxonomy" id="543078"/>
    <lineage>
        <taxon>Bacteria</taxon>
        <taxon>Pseudomonadati</taxon>
        <taxon>Pseudomonadota</taxon>
        <taxon>Alphaproteobacteria</taxon>
        <taxon>Rhodobacterales</taxon>
        <taxon>Roseobacteraceae</taxon>
        <taxon>Rubellimicrobium</taxon>
        <taxon>environmental samples</taxon>
    </lineage>
</organism>
<feature type="transmembrane region" description="Helical" evidence="7">
    <location>
        <begin position="222"/>
        <end position="244"/>
    </location>
</feature>
<accession>A0A6J4PU05</accession>
<evidence type="ECO:0000313" key="10">
    <source>
        <dbReference type="EMBL" id="CAA9425411.1"/>
    </source>
</evidence>
<feature type="transmembrane region" description="Helical" evidence="7">
    <location>
        <begin position="129"/>
        <end position="151"/>
    </location>
</feature>
<feature type="transmembrane region" description="Helical" evidence="7">
    <location>
        <begin position="176"/>
        <end position="201"/>
    </location>
</feature>
<reference evidence="10" key="1">
    <citation type="submission" date="2020-02" db="EMBL/GenBank/DDBJ databases">
        <authorList>
            <person name="Meier V. D."/>
        </authorList>
    </citation>
    <scope>NUCLEOTIDE SEQUENCE</scope>
    <source>
        <strain evidence="10">AVDCRST_MAG15</strain>
    </source>
</reference>
<keyword evidence="6 7" id="KW-0472">Membrane</keyword>
<feature type="transmembrane region" description="Helical" evidence="7">
    <location>
        <begin position="281"/>
        <end position="306"/>
    </location>
</feature>
<evidence type="ECO:0000256" key="8">
    <source>
        <dbReference type="SAM" id="MobiDB-lite"/>
    </source>
</evidence>
<keyword evidence="4 7" id="KW-0812">Transmembrane</keyword>
<dbReference type="InterPro" id="IPR000515">
    <property type="entry name" value="MetI-like"/>
</dbReference>
<evidence type="ECO:0000256" key="7">
    <source>
        <dbReference type="RuleBase" id="RU363032"/>
    </source>
</evidence>
<sequence length="313" mass="35196">MTAAPDVRAAPATRARTRRPRSPAKRREAFTALLFLAPFLVIYLLFLVYPLFRGVWISLHDWDLMDDEIRYFIGFLNYQDLWNDPIFWRATRNTLYFVALTVPSMTVLSLLLALAVSGGGRIRAICRSIFFLSSVFSVTVVTLIWAMVFAVDRGLIAPIFEAVGAEPINFLGSPTWAMPSIAIATLWWGVGLPMALFLAALGAIPRELYEAAELDHASRWMTFWRITLPSIRHTLMLVLVLQIVGQFQVFGQAQLMTNGGPSGMTRTLVLYIYDTAFRDWLVGYAAAIALALFAMMLVFSMLQLWLGRRGDDA</sequence>
<comment type="similarity">
    <text evidence="7">Belongs to the binding-protein-dependent transport system permease family.</text>
</comment>
<dbReference type="Gene3D" id="1.10.3720.10">
    <property type="entry name" value="MetI-like"/>
    <property type="match status" value="1"/>
</dbReference>
<feature type="transmembrane region" description="Helical" evidence="7">
    <location>
        <begin position="95"/>
        <end position="117"/>
    </location>
</feature>
<keyword evidence="5 7" id="KW-1133">Transmembrane helix</keyword>
<gene>
    <name evidence="10" type="ORF">AVDCRST_MAG15-2486</name>
</gene>
<dbReference type="PANTHER" id="PTHR30193:SF37">
    <property type="entry name" value="INNER MEMBRANE ABC TRANSPORTER PERMEASE PROTEIN YCJO"/>
    <property type="match status" value="1"/>
</dbReference>
<dbReference type="EMBL" id="CADCUU010000369">
    <property type="protein sequence ID" value="CAA9425411.1"/>
    <property type="molecule type" value="Genomic_DNA"/>
</dbReference>
<keyword evidence="2 7" id="KW-0813">Transport</keyword>
<evidence type="ECO:0000256" key="6">
    <source>
        <dbReference type="ARBA" id="ARBA00023136"/>
    </source>
</evidence>
<evidence type="ECO:0000256" key="3">
    <source>
        <dbReference type="ARBA" id="ARBA00022475"/>
    </source>
</evidence>
<feature type="compositionally biased region" description="Low complexity" evidence="8">
    <location>
        <begin position="1"/>
        <end position="14"/>
    </location>
</feature>
<protein>
    <submittedName>
        <fullName evidence="10">ABC transporter, permease protein 1 (Cluster 1, maltose/g3p/polyamine/iron)</fullName>
    </submittedName>
</protein>
<evidence type="ECO:0000256" key="5">
    <source>
        <dbReference type="ARBA" id="ARBA00022989"/>
    </source>
</evidence>
<evidence type="ECO:0000256" key="1">
    <source>
        <dbReference type="ARBA" id="ARBA00004651"/>
    </source>
</evidence>
<dbReference type="InterPro" id="IPR051393">
    <property type="entry name" value="ABC_transporter_permease"/>
</dbReference>
<dbReference type="GO" id="GO:0055085">
    <property type="term" value="P:transmembrane transport"/>
    <property type="evidence" value="ECO:0007669"/>
    <property type="project" value="InterPro"/>
</dbReference>
<comment type="subcellular location">
    <subcellularLocation>
        <location evidence="1 7">Cell membrane</location>
        <topology evidence="1 7">Multi-pass membrane protein</topology>
    </subcellularLocation>
</comment>
<dbReference type="PROSITE" id="PS50928">
    <property type="entry name" value="ABC_TM1"/>
    <property type="match status" value="1"/>
</dbReference>
<dbReference type="PANTHER" id="PTHR30193">
    <property type="entry name" value="ABC TRANSPORTER PERMEASE PROTEIN"/>
    <property type="match status" value="1"/>
</dbReference>
<dbReference type="GO" id="GO:0005886">
    <property type="term" value="C:plasma membrane"/>
    <property type="evidence" value="ECO:0007669"/>
    <property type="project" value="UniProtKB-SubCell"/>
</dbReference>
<dbReference type="InterPro" id="IPR035906">
    <property type="entry name" value="MetI-like_sf"/>
</dbReference>
<evidence type="ECO:0000256" key="2">
    <source>
        <dbReference type="ARBA" id="ARBA00022448"/>
    </source>
</evidence>
<evidence type="ECO:0000259" key="9">
    <source>
        <dbReference type="PROSITE" id="PS50928"/>
    </source>
</evidence>
<dbReference type="Pfam" id="PF00528">
    <property type="entry name" value="BPD_transp_1"/>
    <property type="match status" value="1"/>
</dbReference>
<dbReference type="CDD" id="cd06261">
    <property type="entry name" value="TM_PBP2"/>
    <property type="match status" value="1"/>
</dbReference>
<feature type="region of interest" description="Disordered" evidence="8">
    <location>
        <begin position="1"/>
        <end position="23"/>
    </location>
</feature>